<name>A0A5C5XQC7_9PLAN</name>
<comment type="caution">
    <text evidence="1">The sequence shown here is derived from an EMBL/GenBank/DDBJ whole genome shotgun (WGS) entry which is preliminary data.</text>
</comment>
<protein>
    <submittedName>
        <fullName evidence="1">Uncharacterized protein</fullName>
    </submittedName>
</protein>
<gene>
    <name evidence="1" type="ORF">Pan54_47320</name>
</gene>
<evidence type="ECO:0000313" key="1">
    <source>
        <dbReference type="EMBL" id="TWT63972.1"/>
    </source>
</evidence>
<proteinExistence type="predicted"/>
<keyword evidence="2" id="KW-1185">Reference proteome</keyword>
<organism evidence="1 2">
    <name type="scientific">Rubinisphaera italica</name>
    <dbReference type="NCBI Taxonomy" id="2527969"/>
    <lineage>
        <taxon>Bacteria</taxon>
        <taxon>Pseudomonadati</taxon>
        <taxon>Planctomycetota</taxon>
        <taxon>Planctomycetia</taxon>
        <taxon>Planctomycetales</taxon>
        <taxon>Planctomycetaceae</taxon>
        <taxon>Rubinisphaera</taxon>
    </lineage>
</organism>
<sequence>MLIASVPISGIIWIIQLEYAVLSQGGQTDFVGWVLKAQDALPFALHVYLNCEFIIHGMAQTHSSGPYWFLSRWMFSKSESVCWFPLVAPRPN</sequence>
<reference evidence="1 2" key="1">
    <citation type="submission" date="2019-02" db="EMBL/GenBank/DDBJ databases">
        <title>Deep-cultivation of Planctomycetes and their phenomic and genomic characterization uncovers novel biology.</title>
        <authorList>
            <person name="Wiegand S."/>
            <person name="Jogler M."/>
            <person name="Boedeker C."/>
            <person name="Pinto D."/>
            <person name="Vollmers J."/>
            <person name="Rivas-Marin E."/>
            <person name="Kohn T."/>
            <person name="Peeters S.H."/>
            <person name="Heuer A."/>
            <person name="Rast P."/>
            <person name="Oberbeckmann S."/>
            <person name="Bunk B."/>
            <person name="Jeske O."/>
            <person name="Meyerdierks A."/>
            <person name="Storesund J.E."/>
            <person name="Kallscheuer N."/>
            <person name="Luecker S."/>
            <person name="Lage O.M."/>
            <person name="Pohl T."/>
            <person name="Merkel B.J."/>
            <person name="Hornburger P."/>
            <person name="Mueller R.-W."/>
            <person name="Bruemmer F."/>
            <person name="Labrenz M."/>
            <person name="Spormann A.M."/>
            <person name="Op Den Camp H."/>
            <person name="Overmann J."/>
            <person name="Amann R."/>
            <person name="Jetten M.S.M."/>
            <person name="Mascher T."/>
            <person name="Medema M.H."/>
            <person name="Devos D.P."/>
            <person name="Kaster A.-K."/>
            <person name="Ovreas L."/>
            <person name="Rohde M."/>
            <person name="Galperin M.Y."/>
            <person name="Jogler C."/>
        </authorList>
    </citation>
    <scope>NUCLEOTIDE SEQUENCE [LARGE SCALE GENOMIC DNA]</scope>
    <source>
        <strain evidence="1 2">Pan54</strain>
    </source>
</reference>
<dbReference type="EMBL" id="SJPG01000001">
    <property type="protein sequence ID" value="TWT63972.1"/>
    <property type="molecule type" value="Genomic_DNA"/>
</dbReference>
<evidence type="ECO:0000313" key="2">
    <source>
        <dbReference type="Proteomes" id="UP000316095"/>
    </source>
</evidence>
<dbReference type="AlphaFoldDB" id="A0A5C5XQC7"/>
<dbReference type="Proteomes" id="UP000316095">
    <property type="component" value="Unassembled WGS sequence"/>
</dbReference>
<accession>A0A5C5XQC7</accession>